<protein>
    <submittedName>
        <fullName evidence="5">ABC transporter ATP-binding protein</fullName>
    </submittedName>
</protein>
<organism evidence="5 6">
    <name type="scientific">Carboxydichorda subterranea</name>
    <dbReference type="NCBI Taxonomy" id="3109565"/>
    <lineage>
        <taxon>Bacteria</taxon>
        <taxon>Bacillati</taxon>
        <taxon>Bacillota</taxon>
        <taxon>Limnochordia</taxon>
        <taxon>Limnochordales</taxon>
        <taxon>Geochordaceae</taxon>
        <taxon>Carboxydichorda</taxon>
    </lineage>
</organism>
<dbReference type="SUPFAM" id="SSF52540">
    <property type="entry name" value="P-loop containing nucleoside triphosphate hydrolases"/>
    <property type="match status" value="1"/>
</dbReference>
<dbReference type="PANTHER" id="PTHR42711:SF16">
    <property type="entry name" value="ABC TRANSPORTER ATP-BINDING PROTEIN"/>
    <property type="match status" value="1"/>
</dbReference>
<sequence>MTAAVEIRELVKRYPGGTVALDGLSLTVPAGSVYALVGRNGAGKTTTLRILMGMLRADGGEAAVLGHALTPRATSRLRARIGYAPERPGLYPAMRVSEVLAFARSSYPRWNERRTRTYLETFDLPLTARVRQLSRGQLAMLSLCLAVAHDPQLLLLDDPFVGLDPVHRRLYMQLLLEENARFGRTVMLSTHDLYAASRLADTVGLVHRGQALRESPLDALYETEKRVRVTCERELPEEQLRLPGVRLVEREAHGYLLTVTASGGAGPESVAQLTARLGQIPGVRVAGVYDLDLEAIFLSYVESPGERTLPRPPDQAAEAALM</sequence>
<feature type="domain" description="ABC transporter" evidence="4">
    <location>
        <begin position="5"/>
        <end position="233"/>
    </location>
</feature>
<dbReference type="Proteomes" id="UP001332192">
    <property type="component" value="Chromosome"/>
</dbReference>
<dbReference type="PROSITE" id="PS50893">
    <property type="entry name" value="ABC_TRANSPORTER_2"/>
    <property type="match status" value="1"/>
</dbReference>
<dbReference type="InterPro" id="IPR027417">
    <property type="entry name" value="P-loop_NTPase"/>
</dbReference>
<dbReference type="GO" id="GO:0005524">
    <property type="term" value="F:ATP binding"/>
    <property type="evidence" value="ECO:0007669"/>
    <property type="project" value="UniProtKB-KW"/>
</dbReference>
<dbReference type="InterPro" id="IPR003439">
    <property type="entry name" value="ABC_transporter-like_ATP-bd"/>
</dbReference>
<dbReference type="CDD" id="cd03230">
    <property type="entry name" value="ABC_DR_subfamily_A"/>
    <property type="match status" value="1"/>
</dbReference>
<proteinExistence type="predicted"/>
<keyword evidence="3 5" id="KW-0067">ATP-binding</keyword>
<evidence type="ECO:0000256" key="3">
    <source>
        <dbReference type="ARBA" id="ARBA00022840"/>
    </source>
</evidence>
<evidence type="ECO:0000259" key="4">
    <source>
        <dbReference type="PROSITE" id="PS50893"/>
    </source>
</evidence>
<keyword evidence="6" id="KW-1185">Reference proteome</keyword>
<evidence type="ECO:0000256" key="1">
    <source>
        <dbReference type="ARBA" id="ARBA00022448"/>
    </source>
</evidence>
<name>A0ABZ1BXJ9_9FIRM</name>
<dbReference type="SMART" id="SM00382">
    <property type="entry name" value="AAA"/>
    <property type="match status" value="1"/>
</dbReference>
<keyword evidence="2" id="KW-0547">Nucleotide-binding</keyword>
<dbReference type="PANTHER" id="PTHR42711">
    <property type="entry name" value="ABC TRANSPORTER ATP-BINDING PROTEIN"/>
    <property type="match status" value="1"/>
</dbReference>
<dbReference type="InterPro" id="IPR050763">
    <property type="entry name" value="ABC_transporter_ATP-binding"/>
</dbReference>
<dbReference type="InterPro" id="IPR003593">
    <property type="entry name" value="AAA+_ATPase"/>
</dbReference>
<accession>A0ABZ1BXJ9</accession>
<reference evidence="5 6" key="1">
    <citation type="journal article" date="2024" name="Front. Microbiol.">
        <title>Novel thermophilic genera Geochorda gen. nov. and Carboxydochorda gen. nov. from the deep terrestrial subsurface reveal the ecophysiological diversity in the class Limnochordia.</title>
        <authorList>
            <person name="Karnachuk O.V."/>
            <person name="Lukina A.P."/>
            <person name="Avakyan M.R."/>
            <person name="Kadnikov V.V."/>
            <person name="Begmatov S."/>
            <person name="Beletsky A.V."/>
            <person name="Vlasova K.G."/>
            <person name="Novikov A.A."/>
            <person name="Shcherbakova V.A."/>
            <person name="Mardanov A.V."/>
            <person name="Ravin N.V."/>
        </authorList>
    </citation>
    <scope>NUCLEOTIDE SEQUENCE [LARGE SCALE GENOMIC DNA]</scope>
    <source>
        <strain evidence="5 6">L945</strain>
    </source>
</reference>
<dbReference type="EMBL" id="CP141615">
    <property type="protein sequence ID" value="WRP17507.1"/>
    <property type="molecule type" value="Genomic_DNA"/>
</dbReference>
<evidence type="ECO:0000256" key="2">
    <source>
        <dbReference type="ARBA" id="ARBA00022741"/>
    </source>
</evidence>
<gene>
    <name evidence="5" type="ORF">U7230_00365</name>
</gene>
<dbReference type="Pfam" id="PF00005">
    <property type="entry name" value="ABC_tran"/>
    <property type="match status" value="1"/>
</dbReference>
<dbReference type="RefSeq" id="WP_324716777.1">
    <property type="nucleotide sequence ID" value="NZ_CP141615.1"/>
</dbReference>
<evidence type="ECO:0000313" key="5">
    <source>
        <dbReference type="EMBL" id="WRP17507.1"/>
    </source>
</evidence>
<evidence type="ECO:0000313" key="6">
    <source>
        <dbReference type="Proteomes" id="UP001332192"/>
    </source>
</evidence>
<dbReference type="Gene3D" id="3.40.50.300">
    <property type="entry name" value="P-loop containing nucleotide triphosphate hydrolases"/>
    <property type="match status" value="1"/>
</dbReference>
<keyword evidence="1" id="KW-0813">Transport</keyword>